<dbReference type="OrthoDB" id="8235233at2"/>
<dbReference type="EMBL" id="JXXZ01000007">
    <property type="protein sequence ID" value="KJY99810.1"/>
    <property type="molecule type" value="Genomic_DNA"/>
</dbReference>
<keyword evidence="2" id="KW-1185">Reference proteome</keyword>
<proteinExistence type="predicted"/>
<organism evidence="1 2">
    <name type="scientific">Pseudoalteromonas ruthenica</name>
    <dbReference type="NCBI Taxonomy" id="151081"/>
    <lineage>
        <taxon>Bacteria</taxon>
        <taxon>Pseudomonadati</taxon>
        <taxon>Pseudomonadota</taxon>
        <taxon>Gammaproteobacteria</taxon>
        <taxon>Alteromonadales</taxon>
        <taxon>Pseudoalteromonadaceae</taxon>
        <taxon>Pseudoalteromonas</taxon>
    </lineage>
</organism>
<name>A0A0F4PWG4_9GAMM</name>
<evidence type="ECO:0000313" key="1">
    <source>
        <dbReference type="EMBL" id="KJY99810.1"/>
    </source>
</evidence>
<gene>
    <name evidence="1" type="ORF">TW72_09275</name>
</gene>
<comment type="caution">
    <text evidence="1">The sequence shown here is derived from an EMBL/GenBank/DDBJ whole genome shotgun (WGS) entry which is preliminary data.</text>
</comment>
<dbReference type="InterPro" id="IPR046500">
    <property type="entry name" value="DUF6678"/>
</dbReference>
<protein>
    <submittedName>
        <fullName evidence="1">Uncharacterized protein</fullName>
    </submittedName>
</protein>
<dbReference type="AlphaFoldDB" id="A0A0F4PWG4"/>
<sequence>MSLLPMADAVSDEKYKKEAKSIIAERQLVGAANNTKWNELISEVREFSEKPCYRTKVVNGYISDWDSEWYYHLPFPLLSVEWIDIDLSEKVLNLIQHIGFEFEATDSFVRVWGYFPKCYKEFGGKYT</sequence>
<dbReference type="Proteomes" id="UP000033664">
    <property type="component" value="Unassembled WGS sequence"/>
</dbReference>
<evidence type="ECO:0000313" key="2">
    <source>
        <dbReference type="Proteomes" id="UP000033664"/>
    </source>
</evidence>
<reference evidence="1 2" key="1">
    <citation type="journal article" date="2015" name="BMC Genomics">
        <title>Genome mining reveals unlocked bioactive potential of marine Gram-negative bacteria.</title>
        <authorList>
            <person name="Machado H."/>
            <person name="Sonnenschein E.C."/>
            <person name="Melchiorsen J."/>
            <person name="Gram L."/>
        </authorList>
    </citation>
    <scope>NUCLEOTIDE SEQUENCE [LARGE SCALE GENOMIC DNA]</scope>
    <source>
        <strain evidence="1 2">S3137</strain>
    </source>
</reference>
<accession>A0A0F4PWG4</accession>
<dbReference type="Pfam" id="PF20383">
    <property type="entry name" value="DUF6678"/>
    <property type="match status" value="1"/>
</dbReference>
<dbReference type="PATRIC" id="fig|151081.8.peg.1142"/>